<evidence type="ECO:0000313" key="3">
    <source>
        <dbReference type="Proteomes" id="UP000177407"/>
    </source>
</evidence>
<accession>A0A1F5S5X0</accession>
<organism evidence="2 3">
    <name type="scientific">Candidatus Falkowbacteria bacterium RIFOXYA2_FULL_38_12</name>
    <dbReference type="NCBI Taxonomy" id="1797993"/>
    <lineage>
        <taxon>Bacteria</taxon>
        <taxon>Candidatus Falkowiibacteriota</taxon>
    </lineage>
</organism>
<feature type="transmembrane region" description="Helical" evidence="1">
    <location>
        <begin position="109"/>
        <end position="131"/>
    </location>
</feature>
<keyword evidence="1" id="KW-0812">Transmembrane</keyword>
<evidence type="ECO:0000313" key="2">
    <source>
        <dbReference type="EMBL" id="OGF21661.1"/>
    </source>
</evidence>
<dbReference type="EMBL" id="MFGA01000002">
    <property type="protein sequence ID" value="OGF21661.1"/>
    <property type="molecule type" value="Genomic_DNA"/>
</dbReference>
<dbReference type="Proteomes" id="UP000177407">
    <property type="component" value="Unassembled WGS sequence"/>
</dbReference>
<keyword evidence="1" id="KW-0472">Membrane</keyword>
<dbReference type="Pfam" id="PF18895">
    <property type="entry name" value="T4SS_pilin"/>
    <property type="match status" value="1"/>
</dbReference>
<protein>
    <submittedName>
        <fullName evidence="2">Uncharacterized protein</fullName>
    </submittedName>
</protein>
<evidence type="ECO:0000256" key="1">
    <source>
        <dbReference type="SAM" id="Phobius"/>
    </source>
</evidence>
<reference evidence="2 3" key="1">
    <citation type="journal article" date="2016" name="Nat. Commun.">
        <title>Thousands of microbial genomes shed light on interconnected biogeochemical processes in an aquifer system.</title>
        <authorList>
            <person name="Anantharaman K."/>
            <person name="Brown C.T."/>
            <person name="Hug L.A."/>
            <person name="Sharon I."/>
            <person name="Castelle C.J."/>
            <person name="Probst A.J."/>
            <person name="Thomas B.C."/>
            <person name="Singh A."/>
            <person name="Wilkins M.J."/>
            <person name="Karaoz U."/>
            <person name="Brodie E.L."/>
            <person name="Williams K.H."/>
            <person name="Hubbard S.S."/>
            <person name="Banfield J.F."/>
        </authorList>
    </citation>
    <scope>NUCLEOTIDE SEQUENCE [LARGE SCALE GENOMIC DNA]</scope>
</reference>
<sequence>MFYKINLKKFFIVFTAIILFSAICLPKISSAETSWQSELREAGGKTGLIGGGGEPNTTTSEAQLNNLITRVIQTVLSFVGLVFLVLLVYGGILWMIARGEEAKVTKAKDLIEAAVIGLVIVLAAYGISYFVMQQLGTVTSGAS</sequence>
<dbReference type="AlphaFoldDB" id="A0A1F5S5X0"/>
<feature type="transmembrane region" description="Helical" evidence="1">
    <location>
        <begin position="75"/>
        <end position="97"/>
    </location>
</feature>
<name>A0A1F5S5X0_9BACT</name>
<proteinExistence type="predicted"/>
<gene>
    <name evidence="2" type="ORF">A2257_02625</name>
</gene>
<dbReference type="InterPro" id="IPR043993">
    <property type="entry name" value="T4SS_pilin"/>
</dbReference>
<comment type="caution">
    <text evidence="2">The sequence shown here is derived from an EMBL/GenBank/DDBJ whole genome shotgun (WGS) entry which is preliminary data.</text>
</comment>
<keyword evidence="1" id="KW-1133">Transmembrane helix</keyword>